<dbReference type="RefSeq" id="WP_085211321.1">
    <property type="nucleotide sequence ID" value="NZ_FXAM01000001.1"/>
</dbReference>
<gene>
    <name evidence="2" type="ORF">SAMN02949497_1483</name>
</gene>
<feature type="signal peptide" evidence="1">
    <location>
        <begin position="1"/>
        <end position="24"/>
    </location>
</feature>
<reference evidence="2 3" key="1">
    <citation type="submission" date="2016-12" db="EMBL/GenBank/DDBJ databases">
        <authorList>
            <person name="Song W.-J."/>
            <person name="Kurnit D.M."/>
        </authorList>
    </citation>
    <scope>NUCLEOTIDE SEQUENCE [LARGE SCALE GENOMIC DNA]</scope>
    <source>
        <strain evidence="2 3">175</strain>
    </source>
</reference>
<keyword evidence="1" id="KW-0732">Signal</keyword>
<dbReference type="Proteomes" id="UP000192923">
    <property type="component" value="Unassembled WGS sequence"/>
</dbReference>
<feature type="chain" id="PRO_5013209774" evidence="1">
    <location>
        <begin position="25"/>
        <end position="255"/>
    </location>
</feature>
<keyword evidence="3" id="KW-1185">Reference proteome</keyword>
<accession>A0A1Y6D2G5</accession>
<evidence type="ECO:0000313" key="3">
    <source>
        <dbReference type="Proteomes" id="UP000192923"/>
    </source>
</evidence>
<dbReference type="EMBL" id="FXAM01000001">
    <property type="protein sequence ID" value="SMF94175.1"/>
    <property type="molecule type" value="Genomic_DNA"/>
</dbReference>
<sequence>MSKHHFLCASVLAAASVFSMSAQAGEPTVYLLPSSGGVGIPYHLGFYFDGSGSASAKSDDVLPVLGDTITSTVGKTASKSWFGDLNYDANGDGEKTLLGWTHNSKWGLVDLTALRAAGYTRATVRISVSRLDDGNHDVADADDDLVPATTVWRGVDQTSAQSHWYPNAFQPNESYEDPVGSGNYRNWWSTLDGHGLEAVSSAPASPLKKVIVAQTVKLDKKDNTMNALTFVIGGNDYAAAKHSANFQVQVDVTAK</sequence>
<evidence type="ECO:0000313" key="2">
    <source>
        <dbReference type="EMBL" id="SMF94175.1"/>
    </source>
</evidence>
<dbReference type="AlphaFoldDB" id="A0A1Y6D2G5"/>
<organism evidence="2 3">
    <name type="scientific">Methylomagnum ishizawai</name>
    <dbReference type="NCBI Taxonomy" id="1760988"/>
    <lineage>
        <taxon>Bacteria</taxon>
        <taxon>Pseudomonadati</taxon>
        <taxon>Pseudomonadota</taxon>
        <taxon>Gammaproteobacteria</taxon>
        <taxon>Methylococcales</taxon>
        <taxon>Methylococcaceae</taxon>
        <taxon>Methylomagnum</taxon>
    </lineage>
</organism>
<proteinExistence type="predicted"/>
<name>A0A1Y6D2G5_9GAMM</name>
<dbReference type="OrthoDB" id="9947387at2"/>
<evidence type="ECO:0000256" key="1">
    <source>
        <dbReference type="SAM" id="SignalP"/>
    </source>
</evidence>
<protein>
    <submittedName>
        <fullName evidence="2">Uncharacterized protein</fullName>
    </submittedName>
</protein>